<evidence type="ECO:0000256" key="1">
    <source>
        <dbReference type="SAM" id="SignalP"/>
    </source>
</evidence>
<dbReference type="WBParaSite" id="ACRNAN_scaffold665.g12115.t1">
    <property type="protein sequence ID" value="ACRNAN_scaffold665.g12115.t1"/>
    <property type="gene ID" value="ACRNAN_scaffold665.g12115"/>
</dbReference>
<proteinExistence type="predicted"/>
<dbReference type="Proteomes" id="UP000887540">
    <property type="component" value="Unplaced"/>
</dbReference>
<organism evidence="2 3">
    <name type="scientific">Acrobeloides nanus</name>
    <dbReference type="NCBI Taxonomy" id="290746"/>
    <lineage>
        <taxon>Eukaryota</taxon>
        <taxon>Metazoa</taxon>
        <taxon>Ecdysozoa</taxon>
        <taxon>Nematoda</taxon>
        <taxon>Chromadorea</taxon>
        <taxon>Rhabditida</taxon>
        <taxon>Tylenchina</taxon>
        <taxon>Cephalobomorpha</taxon>
        <taxon>Cephaloboidea</taxon>
        <taxon>Cephalobidae</taxon>
        <taxon>Acrobeloides</taxon>
    </lineage>
</organism>
<sequence length="80" mass="8622">MNFSKLLSFIFLFVFACISVTNGSLSGIRGKRQWGGGWGRPTETIETINGPGISETITDIQQGGTNTEIIQMNPTGGWGK</sequence>
<keyword evidence="2" id="KW-1185">Reference proteome</keyword>
<evidence type="ECO:0000313" key="2">
    <source>
        <dbReference type="Proteomes" id="UP000887540"/>
    </source>
</evidence>
<dbReference type="AlphaFoldDB" id="A0A914EBG4"/>
<feature type="chain" id="PRO_5037135406" evidence="1">
    <location>
        <begin position="24"/>
        <end position="80"/>
    </location>
</feature>
<name>A0A914EBG4_9BILA</name>
<reference evidence="3" key="1">
    <citation type="submission" date="2022-11" db="UniProtKB">
        <authorList>
            <consortium name="WormBaseParasite"/>
        </authorList>
    </citation>
    <scope>IDENTIFICATION</scope>
</reference>
<protein>
    <submittedName>
        <fullName evidence="3">Uncharacterized protein</fullName>
    </submittedName>
</protein>
<accession>A0A914EBG4</accession>
<feature type="signal peptide" evidence="1">
    <location>
        <begin position="1"/>
        <end position="23"/>
    </location>
</feature>
<keyword evidence="1" id="KW-0732">Signal</keyword>
<dbReference type="PROSITE" id="PS51257">
    <property type="entry name" value="PROKAR_LIPOPROTEIN"/>
    <property type="match status" value="1"/>
</dbReference>
<evidence type="ECO:0000313" key="3">
    <source>
        <dbReference type="WBParaSite" id="ACRNAN_scaffold665.g12115.t1"/>
    </source>
</evidence>